<gene>
    <name evidence="3" type="ORF">RRG08_011817</name>
</gene>
<evidence type="ECO:0000313" key="4">
    <source>
        <dbReference type="Proteomes" id="UP001283361"/>
    </source>
</evidence>
<dbReference type="PROSITE" id="PS50017">
    <property type="entry name" value="DEATH_DOMAIN"/>
    <property type="match status" value="1"/>
</dbReference>
<comment type="caution">
    <text evidence="3">The sequence shown here is derived from an EMBL/GenBank/DDBJ whole genome shotgun (WGS) entry which is preliminary data.</text>
</comment>
<feature type="domain" description="Death" evidence="2">
    <location>
        <begin position="99"/>
        <end position="170"/>
    </location>
</feature>
<evidence type="ECO:0000256" key="1">
    <source>
        <dbReference type="SAM" id="MobiDB-lite"/>
    </source>
</evidence>
<accession>A0AAE0YMX9</accession>
<evidence type="ECO:0000259" key="2">
    <source>
        <dbReference type="PROSITE" id="PS50017"/>
    </source>
</evidence>
<dbReference type="AlphaFoldDB" id="A0AAE0YMX9"/>
<dbReference type="SUPFAM" id="SSF47986">
    <property type="entry name" value="DEATH domain"/>
    <property type="match status" value="1"/>
</dbReference>
<protein>
    <recommendedName>
        <fullName evidence="2">Death domain-containing protein</fullName>
    </recommendedName>
</protein>
<organism evidence="3 4">
    <name type="scientific">Elysia crispata</name>
    <name type="common">lettuce slug</name>
    <dbReference type="NCBI Taxonomy" id="231223"/>
    <lineage>
        <taxon>Eukaryota</taxon>
        <taxon>Metazoa</taxon>
        <taxon>Spiralia</taxon>
        <taxon>Lophotrochozoa</taxon>
        <taxon>Mollusca</taxon>
        <taxon>Gastropoda</taxon>
        <taxon>Heterobranchia</taxon>
        <taxon>Euthyneura</taxon>
        <taxon>Panpulmonata</taxon>
        <taxon>Sacoglossa</taxon>
        <taxon>Placobranchoidea</taxon>
        <taxon>Plakobranchidae</taxon>
        <taxon>Elysia</taxon>
    </lineage>
</organism>
<sequence>VSFDIPPLTAKEDPVPPPPTTPRTREIQTNVMKRLTTINRPIRVPLRLSIATFSRPGDPYAFHERCPPRRVVYAERESRALSGKSLMTLARLIPEGLTLAVHLQLPDSTITGIGFDALSNNLNMSDVSYKILLYWKRKCKDKQLGAIKQLTSALREMNYHSIADAVFDCHQGHKEFTPDCVSHDELFARVAVKN</sequence>
<keyword evidence="4" id="KW-1185">Reference proteome</keyword>
<dbReference type="InterPro" id="IPR000488">
    <property type="entry name" value="Death_dom"/>
</dbReference>
<feature type="region of interest" description="Disordered" evidence="1">
    <location>
        <begin position="1"/>
        <end position="24"/>
    </location>
</feature>
<dbReference type="Gene3D" id="1.10.533.10">
    <property type="entry name" value="Death Domain, Fas"/>
    <property type="match status" value="1"/>
</dbReference>
<reference evidence="3" key="1">
    <citation type="journal article" date="2023" name="G3 (Bethesda)">
        <title>A reference genome for the long-term kleptoplast-retaining sea slug Elysia crispata morphotype clarki.</title>
        <authorList>
            <person name="Eastman K.E."/>
            <person name="Pendleton A.L."/>
            <person name="Shaikh M.A."/>
            <person name="Suttiyut T."/>
            <person name="Ogas R."/>
            <person name="Tomko P."/>
            <person name="Gavelis G."/>
            <person name="Widhalm J.R."/>
            <person name="Wisecaver J.H."/>
        </authorList>
    </citation>
    <scope>NUCLEOTIDE SEQUENCE</scope>
    <source>
        <strain evidence="3">ECLA1</strain>
    </source>
</reference>
<feature type="non-terminal residue" evidence="3">
    <location>
        <position position="194"/>
    </location>
</feature>
<evidence type="ECO:0000313" key="3">
    <source>
        <dbReference type="EMBL" id="KAK3751326.1"/>
    </source>
</evidence>
<dbReference type="EMBL" id="JAWDGP010005827">
    <property type="protein sequence ID" value="KAK3751326.1"/>
    <property type="molecule type" value="Genomic_DNA"/>
</dbReference>
<proteinExistence type="predicted"/>
<dbReference type="InterPro" id="IPR011029">
    <property type="entry name" value="DEATH-like_dom_sf"/>
</dbReference>
<dbReference type="CDD" id="cd01670">
    <property type="entry name" value="Death"/>
    <property type="match status" value="1"/>
</dbReference>
<dbReference type="GO" id="GO:0007165">
    <property type="term" value="P:signal transduction"/>
    <property type="evidence" value="ECO:0007669"/>
    <property type="project" value="InterPro"/>
</dbReference>
<dbReference type="Proteomes" id="UP001283361">
    <property type="component" value="Unassembled WGS sequence"/>
</dbReference>
<name>A0AAE0YMX9_9GAST</name>